<dbReference type="PANTHER" id="PTHR30203:SF33">
    <property type="entry name" value="BLR4455 PROTEIN"/>
    <property type="match status" value="1"/>
</dbReference>
<dbReference type="GO" id="GO:0005886">
    <property type="term" value="C:plasma membrane"/>
    <property type="evidence" value="ECO:0007669"/>
    <property type="project" value="UniProtKB-SubCell"/>
</dbReference>
<keyword evidence="2" id="KW-0732">Signal</keyword>
<feature type="signal peptide" evidence="2">
    <location>
        <begin position="1"/>
        <end position="21"/>
    </location>
</feature>
<sequence>MKAFYSLLLVFVLLTSCRVSKDFKRPDTQTPRQFRNDQPADSSLATLPHLRDFFANPLLQALIDTALTSNNDLRIAIKNIEYAQTTLKQVKLNYLPDLNAQLQVSRNRTARNSFAGLGNEAFIGTLNVSDFSLNMGLNWEIDLWGRVRRQKEQALSDLLQNEAIKRGVQTRLVADVASGFYNLLMLDEQLKIAVHSQELSDSTVRITNIQYRVGEATQLAIQQAKAQLEATKQLIPQIQQSIIQQENALSLLCGQYAKAILRQAHTGPEFTINPKGGYEVSLLAARPDIHAAEYALRSANARLGIAQTALYPRLLITAQSGLTSFQASNWLSVPGSFFWNIAGGLTQPIFQRRQLKTQVEQARIDQERAAITFQQAVLTGYMEVSNALVANQKLEEQIQSATNRRQALEEGIGSTELLFKNGMANYLEIITAQSNYLQSRLAVTQLEREKASATIELYRALGGGWR</sequence>
<evidence type="ECO:0000313" key="5">
    <source>
        <dbReference type="Proteomes" id="UP000239590"/>
    </source>
</evidence>
<feature type="coiled-coil region" evidence="3">
    <location>
        <begin position="384"/>
        <end position="411"/>
    </location>
</feature>
<keyword evidence="5" id="KW-1185">Reference proteome</keyword>
<dbReference type="Gene3D" id="1.20.1600.10">
    <property type="entry name" value="Outer membrane efflux proteins (OEP)"/>
    <property type="match status" value="1"/>
</dbReference>
<dbReference type="EMBL" id="PTRA01000005">
    <property type="protein sequence ID" value="PQA55076.1"/>
    <property type="molecule type" value="Genomic_DNA"/>
</dbReference>
<dbReference type="Proteomes" id="UP000239590">
    <property type="component" value="Unassembled WGS sequence"/>
</dbReference>
<keyword evidence="2" id="KW-0472">Membrane</keyword>
<reference evidence="5" key="1">
    <citation type="submission" date="2018-02" db="EMBL/GenBank/DDBJ databases">
        <title>Genome sequencing of Solimonas sp. HR-BB.</title>
        <authorList>
            <person name="Lee Y."/>
            <person name="Jeon C.O."/>
        </authorList>
    </citation>
    <scope>NUCLEOTIDE SEQUENCE [LARGE SCALE GENOMIC DNA]</scope>
    <source>
        <strain evidence="5">HR-U</strain>
    </source>
</reference>
<evidence type="ECO:0000256" key="1">
    <source>
        <dbReference type="ARBA" id="ARBA00007613"/>
    </source>
</evidence>
<dbReference type="RefSeq" id="WP_104715395.1">
    <property type="nucleotide sequence ID" value="NZ_PTRA01000005.1"/>
</dbReference>
<keyword evidence="3" id="KW-0175">Coiled coil</keyword>
<gene>
    <name evidence="4" type="ORF">C5O19_21265</name>
</gene>
<dbReference type="PROSITE" id="PS51257">
    <property type="entry name" value="PROKAR_LIPOPROTEIN"/>
    <property type="match status" value="1"/>
</dbReference>
<evidence type="ECO:0008006" key="6">
    <source>
        <dbReference type="Google" id="ProtNLM"/>
    </source>
</evidence>
<dbReference type="InterPro" id="IPR003423">
    <property type="entry name" value="OMP_efflux"/>
</dbReference>
<accession>A0A2S7IHA4</accession>
<comment type="similarity">
    <text evidence="1 2">Belongs to the outer membrane factor (OMF) (TC 1.B.17) family.</text>
</comment>
<evidence type="ECO:0000256" key="3">
    <source>
        <dbReference type="SAM" id="Coils"/>
    </source>
</evidence>
<dbReference type="OrthoDB" id="9770517at2"/>
<keyword evidence="2" id="KW-0449">Lipoprotein</keyword>
<dbReference type="Gene3D" id="2.20.200.10">
    <property type="entry name" value="Outer membrane efflux proteins (OEP)"/>
    <property type="match status" value="1"/>
</dbReference>
<dbReference type="InterPro" id="IPR010131">
    <property type="entry name" value="MdtP/NodT-like"/>
</dbReference>
<dbReference type="NCBIfam" id="TIGR01845">
    <property type="entry name" value="outer_NodT"/>
    <property type="match status" value="1"/>
</dbReference>
<keyword evidence="2" id="KW-0812">Transmembrane</keyword>
<dbReference type="GO" id="GO:0015562">
    <property type="term" value="F:efflux transmembrane transporter activity"/>
    <property type="evidence" value="ECO:0007669"/>
    <property type="project" value="InterPro"/>
</dbReference>
<dbReference type="PANTHER" id="PTHR30203">
    <property type="entry name" value="OUTER MEMBRANE CATION EFFLUX PROTEIN"/>
    <property type="match status" value="1"/>
</dbReference>
<dbReference type="Pfam" id="PF02321">
    <property type="entry name" value="OEP"/>
    <property type="match status" value="2"/>
</dbReference>
<name>A0A2S7IHA4_9BACT</name>
<comment type="subcellular location">
    <subcellularLocation>
        <location evidence="2">Cell membrane</location>
        <topology evidence="2">Lipid-anchor</topology>
    </subcellularLocation>
</comment>
<evidence type="ECO:0000256" key="2">
    <source>
        <dbReference type="RuleBase" id="RU362097"/>
    </source>
</evidence>
<keyword evidence="2" id="KW-1134">Transmembrane beta strand</keyword>
<protein>
    <recommendedName>
        <fullName evidence="6">RND transporter</fullName>
    </recommendedName>
</protein>
<comment type="caution">
    <text evidence="4">The sequence shown here is derived from an EMBL/GenBank/DDBJ whole genome shotgun (WGS) entry which is preliminary data.</text>
</comment>
<keyword evidence="2" id="KW-0564">Palmitate</keyword>
<dbReference type="AlphaFoldDB" id="A0A2S7IHA4"/>
<proteinExistence type="inferred from homology"/>
<organism evidence="4 5">
    <name type="scientific">Siphonobacter curvatus</name>
    <dbReference type="NCBI Taxonomy" id="2094562"/>
    <lineage>
        <taxon>Bacteria</taxon>
        <taxon>Pseudomonadati</taxon>
        <taxon>Bacteroidota</taxon>
        <taxon>Cytophagia</taxon>
        <taxon>Cytophagales</taxon>
        <taxon>Cytophagaceae</taxon>
        <taxon>Siphonobacter</taxon>
    </lineage>
</organism>
<dbReference type="SUPFAM" id="SSF56954">
    <property type="entry name" value="Outer membrane efflux proteins (OEP)"/>
    <property type="match status" value="1"/>
</dbReference>
<feature type="chain" id="PRO_5015369190" description="RND transporter" evidence="2">
    <location>
        <begin position="22"/>
        <end position="466"/>
    </location>
</feature>
<evidence type="ECO:0000313" key="4">
    <source>
        <dbReference type="EMBL" id="PQA55076.1"/>
    </source>
</evidence>